<evidence type="ECO:0000256" key="5">
    <source>
        <dbReference type="ARBA" id="ARBA00023054"/>
    </source>
</evidence>
<comment type="similarity">
    <text evidence="1">Belongs to the SEC10 family.</text>
</comment>
<accession>A0A914H335</accession>
<dbReference type="AlphaFoldDB" id="A0A914H335"/>
<dbReference type="WBParaSite" id="Gr19_v10_g13547.t1">
    <property type="protein sequence ID" value="Gr19_v10_g13547.t1"/>
    <property type="gene ID" value="Gr19_v10_g13547"/>
</dbReference>
<dbReference type="Pfam" id="PF21310">
    <property type="entry name" value="OCRL-like_ASH"/>
    <property type="match status" value="1"/>
</dbReference>
<dbReference type="PANTHER" id="PTHR12100">
    <property type="entry name" value="SEC10"/>
    <property type="match status" value="1"/>
</dbReference>
<keyword evidence="4" id="KW-0268">Exocytosis</keyword>
<dbReference type="Proteomes" id="UP000887572">
    <property type="component" value="Unplaced"/>
</dbReference>
<evidence type="ECO:0000256" key="6">
    <source>
        <dbReference type="ARBA" id="ARBA00031471"/>
    </source>
</evidence>
<dbReference type="GO" id="GO:0006893">
    <property type="term" value="P:Golgi to plasma membrane transport"/>
    <property type="evidence" value="ECO:0007669"/>
    <property type="project" value="TreeGrafter"/>
</dbReference>
<dbReference type="Pfam" id="PF07393">
    <property type="entry name" value="Sec10_HB"/>
    <property type="match status" value="1"/>
</dbReference>
<dbReference type="GO" id="GO:0006887">
    <property type="term" value="P:exocytosis"/>
    <property type="evidence" value="ECO:0007669"/>
    <property type="project" value="UniProtKB-KW"/>
</dbReference>
<dbReference type="InterPro" id="IPR000300">
    <property type="entry name" value="IPPc"/>
</dbReference>
<evidence type="ECO:0000256" key="4">
    <source>
        <dbReference type="ARBA" id="ARBA00022483"/>
    </source>
</evidence>
<dbReference type="InterPro" id="IPR009976">
    <property type="entry name" value="Sec10-like"/>
</dbReference>
<dbReference type="SMART" id="SM00128">
    <property type="entry name" value="IPPc"/>
    <property type="match status" value="1"/>
</dbReference>
<dbReference type="PROSITE" id="PS50202">
    <property type="entry name" value="MSP"/>
    <property type="match status" value="1"/>
</dbReference>
<dbReference type="InterPro" id="IPR000535">
    <property type="entry name" value="MSP_dom"/>
</dbReference>
<sequence>MSQQPYFATYIQDLEQDPFDVIDFVERLAWRMSTGRDFVDAAFLKNKFEEEIGSLQLLSDQFQSKLNTLEQQQHKDKSDYLDSLQRLHDKNSDSLDQLKQLDLTMQTVAAKVVHLGDQLESVHEPRARAFEALQLMRHFDEFLADQPLNSALFTDPDRLLESAEVIAKLASIAQELDRTKFAAVQLRISHKYDEIEQLLIEEFVRSHDRKRMREIATILSEFKGFSRCVDAFVERVQSVGPHSPNVFDDIQNLCERAKAIIMEIFPSSQFVVSKLLLNVFHGKLQEAVVATLEENKSNPEQYLTNLHELFLKTHKLQGNLHEMFRTNSLDPQFLPTLSQSVFGPYLVTYAKIEHKFIADKCTFMLRKFYESKGHQKRSILSSGLQDLKSRLLTAEDFGGETFLSEIIAINILQEFKNAFARSSSLCKKPESLELDTILFDILLKFLYTEHVEYAIELGLARIPLSEPRIEPSANFFKVIQQSSAITHLFAKLFDDTIHPEIRDTQIEDSVLRKRDQTLRNVEDRINIGVRRQLNAVIAFVRHVLSTSQRKSDFKPEEDNYEMSAACSSTCTTVVNYLNRVVQNADKCGIKDCVDGGNLRVILAELGDNFYATILAHVLSFAYNLAGAMLLLCDISVYKKCISSWGIAELEKNLDCLHALANLLVVVPENLPEACNSQLLKNVDLNLLAMTFYEPPAPPNGRASNAVNYMQSNGGTGSATSTAELAKDELFVEDLLHAYESRFCTYQPVNIFVTTFNVNGRSPPANLRDWLGAINVREPPDLVVIGLQEMDLALGSYVVDNALKENEWLLALRLNLPQNVFRLVKSARLIGIFLVVFCRSGDITFELSDVCLGSIPTGVLNIIGNKGGVGMSFRLNDTHICLVNSHLAAGGNELYRRNQDFRLISQMRFTNGYGMFEHDVVIWLGDLNYRLDIPLSYDEVVKQIKAKKFAELFYFDQLKEQQRLRVAFNGFFEQQPSFIPTYKFDPGTHNWDTSEKKRVPAWCDRILYWVKDKSVGIEQMTYDSAHRVVLSDHKPVFSTFRLQVKKVDRLKRSTIYEQLLREVDKRQNELLPQISLSKTEFRFGTVLFDQPSLAVLTITNTGQTRTHFSFKPARPGVDKLEEWLTITPQSSFIDVGGSVEITLQILVFNESACSVPNDGAELSSIVIAHLAGGRDYFIVVDAKYQREVKDLISFD</sequence>
<dbReference type="InterPro" id="IPR048869">
    <property type="entry name" value="OCRL-1_2_ASH"/>
</dbReference>
<evidence type="ECO:0000256" key="1">
    <source>
        <dbReference type="ARBA" id="ARBA00006572"/>
    </source>
</evidence>
<dbReference type="CDD" id="cd09074">
    <property type="entry name" value="INPP5c"/>
    <property type="match status" value="1"/>
</dbReference>
<dbReference type="PANTHER" id="PTHR12100:SF0">
    <property type="entry name" value="EXOCYST COMPLEX COMPONENT 5"/>
    <property type="match status" value="1"/>
</dbReference>
<dbReference type="Gene3D" id="3.60.10.10">
    <property type="entry name" value="Endonuclease/exonuclease/phosphatase"/>
    <property type="match status" value="1"/>
</dbReference>
<dbReference type="InterPro" id="IPR013783">
    <property type="entry name" value="Ig-like_fold"/>
</dbReference>
<dbReference type="GO" id="GO:0000145">
    <property type="term" value="C:exocyst"/>
    <property type="evidence" value="ECO:0007669"/>
    <property type="project" value="TreeGrafter"/>
</dbReference>
<dbReference type="GO" id="GO:0046856">
    <property type="term" value="P:phosphatidylinositol dephosphorylation"/>
    <property type="evidence" value="ECO:0007669"/>
    <property type="project" value="InterPro"/>
</dbReference>
<dbReference type="InterPro" id="IPR048625">
    <property type="entry name" value="Sec10_N"/>
</dbReference>
<evidence type="ECO:0000256" key="2">
    <source>
        <dbReference type="ARBA" id="ARBA00017524"/>
    </source>
</evidence>
<evidence type="ECO:0000259" key="7">
    <source>
        <dbReference type="PROSITE" id="PS50202"/>
    </source>
</evidence>
<dbReference type="GO" id="GO:0016791">
    <property type="term" value="F:phosphatase activity"/>
    <property type="evidence" value="ECO:0007669"/>
    <property type="project" value="InterPro"/>
</dbReference>
<keyword evidence="3" id="KW-0813">Transport</keyword>
<name>A0A914H335_GLORO</name>
<evidence type="ECO:0000313" key="8">
    <source>
        <dbReference type="Proteomes" id="UP000887572"/>
    </source>
</evidence>
<proteinExistence type="inferred from homology"/>
<evidence type="ECO:0000313" key="9">
    <source>
        <dbReference type="WBParaSite" id="Gr19_v10_g13547.t1"/>
    </source>
</evidence>
<dbReference type="Pfam" id="PF20667">
    <property type="entry name" value="Sec10_N"/>
    <property type="match status" value="1"/>
</dbReference>
<organism evidence="8 9">
    <name type="scientific">Globodera rostochiensis</name>
    <name type="common">Golden nematode worm</name>
    <name type="synonym">Heterodera rostochiensis</name>
    <dbReference type="NCBI Taxonomy" id="31243"/>
    <lineage>
        <taxon>Eukaryota</taxon>
        <taxon>Metazoa</taxon>
        <taxon>Ecdysozoa</taxon>
        <taxon>Nematoda</taxon>
        <taxon>Chromadorea</taxon>
        <taxon>Rhabditida</taxon>
        <taxon>Tylenchina</taxon>
        <taxon>Tylenchomorpha</taxon>
        <taxon>Tylenchoidea</taxon>
        <taxon>Heteroderidae</taxon>
        <taxon>Heteroderinae</taxon>
        <taxon>Globodera</taxon>
    </lineage>
</organism>
<dbReference type="InterPro" id="IPR048627">
    <property type="entry name" value="Sec10_HB"/>
</dbReference>
<evidence type="ECO:0000256" key="3">
    <source>
        <dbReference type="ARBA" id="ARBA00022448"/>
    </source>
</evidence>
<reference evidence="9" key="1">
    <citation type="submission" date="2022-11" db="UniProtKB">
        <authorList>
            <consortium name="WormBaseParasite"/>
        </authorList>
    </citation>
    <scope>IDENTIFICATION</scope>
</reference>
<protein>
    <recommendedName>
        <fullName evidence="2">Exocyst complex component 5</fullName>
    </recommendedName>
    <alternativeName>
        <fullName evidence="6">Exocyst complex component Sec10</fullName>
    </alternativeName>
</protein>
<dbReference type="SUPFAM" id="SSF56219">
    <property type="entry name" value="DNase I-like"/>
    <property type="match status" value="1"/>
</dbReference>
<dbReference type="Gene3D" id="2.60.40.10">
    <property type="entry name" value="Immunoglobulins"/>
    <property type="match status" value="1"/>
</dbReference>
<keyword evidence="5" id="KW-0175">Coiled coil</keyword>
<keyword evidence="8" id="KW-1185">Reference proteome</keyword>
<dbReference type="Pfam" id="PF22669">
    <property type="entry name" value="Exo_endo_phos2"/>
    <property type="match status" value="1"/>
</dbReference>
<feature type="domain" description="MSP" evidence="7">
    <location>
        <begin position="1066"/>
        <end position="1194"/>
    </location>
</feature>
<dbReference type="InterPro" id="IPR036691">
    <property type="entry name" value="Endo/exonu/phosph_ase_sf"/>
</dbReference>